<dbReference type="SMART" id="SM00028">
    <property type="entry name" value="TPR"/>
    <property type="match status" value="2"/>
</dbReference>
<comment type="catalytic activity">
    <reaction evidence="1">
        <text>ATP + protein L-histidine = ADP + protein N-phospho-L-histidine.</text>
        <dbReference type="EC" id="2.7.13.3"/>
    </reaction>
</comment>
<dbReference type="InterPro" id="IPR001789">
    <property type="entry name" value="Sig_transdc_resp-reg_receiver"/>
</dbReference>
<dbReference type="Gene3D" id="3.40.50.2300">
    <property type="match status" value="1"/>
</dbReference>
<comment type="caution">
    <text evidence="9">The sequence shown here is derived from an EMBL/GenBank/DDBJ whole genome shotgun (WGS) entry which is preliminary data.</text>
</comment>
<dbReference type="Gene3D" id="1.25.40.10">
    <property type="entry name" value="Tetratricopeptide repeat domain"/>
    <property type="match status" value="2"/>
</dbReference>
<dbReference type="PRINTS" id="PR00344">
    <property type="entry name" value="BCTRLSENSOR"/>
</dbReference>
<keyword evidence="6" id="KW-1133">Transmembrane helix</keyword>
<dbReference type="InterPro" id="IPR003661">
    <property type="entry name" value="HisK_dim/P_dom"/>
</dbReference>
<dbReference type="InterPro" id="IPR005467">
    <property type="entry name" value="His_kinase_dom"/>
</dbReference>
<accession>A0A2T0MGG1</accession>
<dbReference type="CDD" id="cd17546">
    <property type="entry name" value="REC_hyHK_CKI1_RcsC-like"/>
    <property type="match status" value="1"/>
</dbReference>
<dbReference type="InterPro" id="IPR011006">
    <property type="entry name" value="CheY-like_superfamily"/>
</dbReference>
<keyword evidence="6" id="KW-0812">Transmembrane</keyword>
<dbReference type="SUPFAM" id="SSF52172">
    <property type="entry name" value="CheY-like"/>
    <property type="match status" value="1"/>
</dbReference>
<evidence type="ECO:0000259" key="8">
    <source>
        <dbReference type="PROSITE" id="PS50110"/>
    </source>
</evidence>
<dbReference type="PROSITE" id="PS50005">
    <property type="entry name" value="TPR"/>
    <property type="match status" value="2"/>
</dbReference>
<keyword evidence="6" id="KW-0472">Membrane</keyword>
<evidence type="ECO:0000256" key="2">
    <source>
        <dbReference type="ARBA" id="ARBA00012438"/>
    </source>
</evidence>
<evidence type="ECO:0000256" key="1">
    <source>
        <dbReference type="ARBA" id="ARBA00000085"/>
    </source>
</evidence>
<dbReference type="InterPro" id="IPR019734">
    <property type="entry name" value="TPR_rpt"/>
</dbReference>
<dbReference type="PANTHER" id="PTHR45339:SF5">
    <property type="entry name" value="HISTIDINE KINASE"/>
    <property type="match status" value="1"/>
</dbReference>
<keyword evidence="3 4" id="KW-0597">Phosphoprotein</keyword>
<dbReference type="InterPro" id="IPR011990">
    <property type="entry name" value="TPR-like_helical_dom_sf"/>
</dbReference>
<dbReference type="Pfam" id="PF02518">
    <property type="entry name" value="HATPase_c"/>
    <property type="match status" value="1"/>
</dbReference>
<protein>
    <recommendedName>
        <fullName evidence="2">histidine kinase</fullName>
        <ecNumber evidence="2">2.7.13.3</ecNumber>
    </recommendedName>
</protein>
<dbReference type="EC" id="2.7.13.3" evidence="2"/>
<feature type="modified residue" description="4-aspartylphosphate" evidence="4">
    <location>
        <position position="679"/>
    </location>
</feature>
<dbReference type="Gene3D" id="1.10.287.130">
    <property type="match status" value="1"/>
</dbReference>
<gene>
    <name evidence="9" type="ORF">CLV81_0660</name>
</gene>
<sequence length="750" mass="86002">MHAPQILKMRKLYFFFVVVFFSSLLVAQEETSNYFDPPVDTPEEEILTRLDSLKNKLIHDYYSNNFLEVLKYGDMGLQLANRIDNLAWDVEISKYTGSALIRIKDTLRAEKTFTESLKKAKIVNDSTLIADAYNNLGNLNNEIGQDAKAIAYYNEALKVYRAKKNVTRVFVIHFNLSDIYLDQENVAKSKQHVAGLDKYLDSIQIPLLRAGYYFSKGRLALLEKDWDKAIEYFDNDISLSKKHDYTDGLVEGYEFLIEAYVGNGDYEQAYLARKESDEYVDKKHEIEKAAAINEVIARMNVNQYKQELKAKELENEMNRQTADRNKTIVYITLAASVVLLIFVCTMFLSFKRRKALVRSLQETNVQYLDAKKKAEELSEVKTNFLSAISHELRTPLYGIIGIASILKQEKPLAKYKEDITSLKFSADYLLALINDLLFLNKLDALKNRELENKPFHLRKLVRNITNSMEHMRAKNNNQFEIEITDDIPEFLKGDYVKLSQILINLISNACKFTEEGTITVSITPKEIRETCILLDFKIADTGMGISEEKQRDIFDEFTQDMKSNDFQGTGLGLAIVKRLLDLHDATIELKSEKNVGTEFSFTICYEVTQKTEIEEVPKEETIDRSIVGSHILIVDDNKINRLVTRKILEKNKFTCTIAENGKEALEIINDEVFDMILMDVNMPIMNGFEATREIRGFNSTVPIIALTATDPTKSFEDLKGLGFTDLIIKPYDTADFLEVIKKNFVSTVKI</sequence>
<keyword evidence="9" id="KW-0808">Transferase</keyword>
<keyword evidence="5" id="KW-0802">TPR repeat</keyword>
<evidence type="ECO:0000259" key="7">
    <source>
        <dbReference type="PROSITE" id="PS50109"/>
    </source>
</evidence>
<dbReference type="SMART" id="SM00387">
    <property type="entry name" value="HATPase_c"/>
    <property type="match status" value="1"/>
</dbReference>
<evidence type="ECO:0000256" key="5">
    <source>
        <dbReference type="PROSITE-ProRule" id="PRU00339"/>
    </source>
</evidence>
<feature type="domain" description="Histidine kinase" evidence="7">
    <location>
        <begin position="387"/>
        <end position="607"/>
    </location>
</feature>
<dbReference type="PANTHER" id="PTHR45339">
    <property type="entry name" value="HYBRID SIGNAL TRANSDUCTION HISTIDINE KINASE J"/>
    <property type="match status" value="1"/>
</dbReference>
<dbReference type="AlphaFoldDB" id="A0A2T0MGG1"/>
<dbReference type="InterPro" id="IPR004358">
    <property type="entry name" value="Sig_transdc_His_kin-like_C"/>
</dbReference>
<evidence type="ECO:0000256" key="6">
    <source>
        <dbReference type="SAM" id="Phobius"/>
    </source>
</evidence>
<dbReference type="SMART" id="SM00448">
    <property type="entry name" value="REC"/>
    <property type="match status" value="1"/>
</dbReference>
<dbReference type="Gene3D" id="3.30.565.10">
    <property type="entry name" value="Histidine kinase-like ATPase, C-terminal domain"/>
    <property type="match status" value="1"/>
</dbReference>
<dbReference type="Pfam" id="PF00512">
    <property type="entry name" value="HisKA"/>
    <property type="match status" value="1"/>
</dbReference>
<dbReference type="InterPro" id="IPR036097">
    <property type="entry name" value="HisK_dim/P_sf"/>
</dbReference>
<dbReference type="SUPFAM" id="SSF48452">
    <property type="entry name" value="TPR-like"/>
    <property type="match status" value="1"/>
</dbReference>
<evidence type="ECO:0000256" key="4">
    <source>
        <dbReference type="PROSITE-ProRule" id="PRU00169"/>
    </source>
</evidence>
<keyword evidence="9" id="KW-0418">Kinase</keyword>
<dbReference type="EMBL" id="PVYX01000001">
    <property type="protein sequence ID" value="PRX56663.1"/>
    <property type="molecule type" value="Genomic_DNA"/>
</dbReference>
<reference evidence="9 10" key="1">
    <citation type="submission" date="2018-03" db="EMBL/GenBank/DDBJ databases">
        <title>Genomic Encyclopedia of Archaeal and Bacterial Type Strains, Phase II (KMG-II): from individual species to whole genera.</title>
        <authorList>
            <person name="Goeker M."/>
        </authorList>
    </citation>
    <scope>NUCLEOTIDE SEQUENCE [LARGE SCALE GENOMIC DNA]</scope>
    <source>
        <strain evidence="9 10">DSM 25027</strain>
    </source>
</reference>
<keyword evidence="10" id="KW-1185">Reference proteome</keyword>
<dbReference type="InterPro" id="IPR036890">
    <property type="entry name" value="HATPase_C_sf"/>
</dbReference>
<dbReference type="Proteomes" id="UP000237640">
    <property type="component" value="Unassembled WGS sequence"/>
</dbReference>
<feature type="repeat" description="TPR" evidence="5">
    <location>
        <begin position="130"/>
        <end position="163"/>
    </location>
</feature>
<proteinExistence type="predicted"/>
<dbReference type="InterPro" id="IPR003594">
    <property type="entry name" value="HATPase_dom"/>
</dbReference>
<organism evidence="9 10">
    <name type="scientific">Flagellimonas meridianipacifica</name>
    <dbReference type="NCBI Taxonomy" id="1080225"/>
    <lineage>
        <taxon>Bacteria</taxon>
        <taxon>Pseudomonadati</taxon>
        <taxon>Bacteroidota</taxon>
        <taxon>Flavobacteriia</taxon>
        <taxon>Flavobacteriales</taxon>
        <taxon>Flavobacteriaceae</taxon>
        <taxon>Flagellimonas</taxon>
    </lineage>
</organism>
<dbReference type="Pfam" id="PF13424">
    <property type="entry name" value="TPR_12"/>
    <property type="match status" value="1"/>
</dbReference>
<feature type="transmembrane region" description="Helical" evidence="6">
    <location>
        <begin position="328"/>
        <end position="350"/>
    </location>
</feature>
<feature type="repeat" description="TPR" evidence="5">
    <location>
        <begin position="210"/>
        <end position="243"/>
    </location>
</feature>
<dbReference type="PROSITE" id="PS50110">
    <property type="entry name" value="RESPONSE_REGULATORY"/>
    <property type="match status" value="1"/>
</dbReference>
<dbReference type="SMART" id="SM00388">
    <property type="entry name" value="HisKA"/>
    <property type="match status" value="1"/>
</dbReference>
<name>A0A2T0MGG1_9FLAO</name>
<dbReference type="GO" id="GO:0000155">
    <property type="term" value="F:phosphorelay sensor kinase activity"/>
    <property type="evidence" value="ECO:0007669"/>
    <property type="project" value="InterPro"/>
</dbReference>
<evidence type="ECO:0000256" key="3">
    <source>
        <dbReference type="ARBA" id="ARBA00022553"/>
    </source>
</evidence>
<dbReference type="FunFam" id="3.30.565.10:FF:000010">
    <property type="entry name" value="Sensor histidine kinase RcsC"/>
    <property type="match status" value="1"/>
</dbReference>
<dbReference type="PROSITE" id="PS50109">
    <property type="entry name" value="HIS_KIN"/>
    <property type="match status" value="1"/>
</dbReference>
<feature type="domain" description="Response regulatory" evidence="8">
    <location>
        <begin position="630"/>
        <end position="744"/>
    </location>
</feature>
<dbReference type="SUPFAM" id="SSF55874">
    <property type="entry name" value="ATPase domain of HSP90 chaperone/DNA topoisomerase II/histidine kinase"/>
    <property type="match status" value="1"/>
</dbReference>
<dbReference type="CDD" id="cd00082">
    <property type="entry name" value="HisKA"/>
    <property type="match status" value="1"/>
</dbReference>
<evidence type="ECO:0000313" key="10">
    <source>
        <dbReference type="Proteomes" id="UP000237640"/>
    </source>
</evidence>
<evidence type="ECO:0000313" key="9">
    <source>
        <dbReference type="EMBL" id="PRX56663.1"/>
    </source>
</evidence>
<dbReference type="CDD" id="cd16922">
    <property type="entry name" value="HATPase_EvgS-ArcB-TorS-like"/>
    <property type="match status" value="1"/>
</dbReference>
<dbReference type="SUPFAM" id="SSF47384">
    <property type="entry name" value="Homodimeric domain of signal transducing histidine kinase"/>
    <property type="match status" value="1"/>
</dbReference>
<dbReference type="Pfam" id="PF00072">
    <property type="entry name" value="Response_reg"/>
    <property type="match status" value="1"/>
</dbReference>